<sequence length="440" mass="49293">MSYAMTYNPQFDWWNQPVDNTHRLSIAQHCRSGSVHASQYSLQQQDGSEFFTPAQVNDVYQSTQGVPNYWVSDLPHFTETSMPFALLPTQTMPENYTSQSIPSASLPPAVFSKEILPIGQFSNNDLATFDSINPTSFLHNQVLPLSDVPALEYENVSDEAAHGRRQWTDSPMPDEIDSLAGSGETDDSLENSDPCYAELLRQALMDKEDDHTMLLKDLYEWVRTHSSKAQDPSNKGWQNSVRHNLSMNARVPPPNQEAGTKKTSYWRLTKHAVEHGISSTTRYRKDSKRKTQRNPNPAPIRVQAGAKGGQTTRRSVRRQQMAASPLSNHSPSSEAARQRNLRRPHQLRQCPTTQAGASTMQQKLPQTLPIVSSSYFGNTAEMFNGTNPYLADNNIDENRDLLGSYCSTQPYLDWSTSPSPTSQPSSEAGGWRMDQKPLGI</sequence>
<evidence type="ECO:0000259" key="8">
    <source>
        <dbReference type="PROSITE" id="PS50039"/>
    </source>
</evidence>
<dbReference type="InterPro" id="IPR036388">
    <property type="entry name" value="WH-like_DNA-bd_sf"/>
</dbReference>
<dbReference type="InterPro" id="IPR001766">
    <property type="entry name" value="Fork_head_dom"/>
</dbReference>
<gene>
    <name evidence="9" type="ORF">AWRI4233_LOCUS7469</name>
</gene>
<dbReference type="Pfam" id="PF00250">
    <property type="entry name" value="Forkhead"/>
    <property type="match status" value="1"/>
</dbReference>
<feature type="compositionally biased region" description="Low complexity" evidence="7">
    <location>
        <begin position="415"/>
        <end position="426"/>
    </location>
</feature>
<evidence type="ECO:0000256" key="7">
    <source>
        <dbReference type="SAM" id="MobiDB-lite"/>
    </source>
</evidence>
<evidence type="ECO:0000313" key="10">
    <source>
        <dbReference type="Proteomes" id="UP000714618"/>
    </source>
</evidence>
<dbReference type="AlphaFoldDB" id="A0A9N8PJN0"/>
<proteinExistence type="predicted"/>
<evidence type="ECO:0000313" key="9">
    <source>
        <dbReference type="EMBL" id="CAD0098645.1"/>
    </source>
</evidence>
<comment type="subcellular location">
    <subcellularLocation>
        <location evidence="1 6">Nucleus</location>
    </subcellularLocation>
</comment>
<dbReference type="SMART" id="SM00339">
    <property type="entry name" value="FH"/>
    <property type="match status" value="1"/>
</dbReference>
<feature type="region of interest" description="Disordered" evidence="7">
    <location>
        <begin position="272"/>
        <end position="363"/>
    </location>
</feature>
<protein>
    <recommendedName>
        <fullName evidence="8">Fork-head domain-containing protein</fullName>
    </recommendedName>
</protein>
<feature type="DNA-binding region" description="Fork-head" evidence="6">
    <location>
        <begin position="196"/>
        <end position="293"/>
    </location>
</feature>
<feature type="compositionally biased region" description="Polar residues" evidence="7">
    <location>
        <begin position="321"/>
        <end position="335"/>
    </location>
</feature>
<name>A0A9N8PJN0_9PEZI</name>
<keyword evidence="3 6" id="KW-0238">DNA-binding</keyword>
<dbReference type="Gene3D" id="1.10.10.10">
    <property type="entry name" value="Winged helix-like DNA-binding domain superfamily/Winged helix DNA-binding domain"/>
    <property type="match status" value="1"/>
</dbReference>
<evidence type="ECO:0000256" key="6">
    <source>
        <dbReference type="PROSITE-ProRule" id="PRU00089"/>
    </source>
</evidence>
<keyword evidence="10" id="KW-1185">Reference proteome</keyword>
<dbReference type="SUPFAM" id="SSF46785">
    <property type="entry name" value="Winged helix' DNA-binding domain"/>
    <property type="match status" value="1"/>
</dbReference>
<organism evidence="9 10">
    <name type="scientific">Aureobasidium mustum</name>
    <dbReference type="NCBI Taxonomy" id="2773714"/>
    <lineage>
        <taxon>Eukaryota</taxon>
        <taxon>Fungi</taxon>
        <taxon>Dikarya</taxon>
        <taxon>Ascomycota</taxon>
        <taxon>Pezizomycotina</taxon>
        <taxon>Dothideomycetes</taxon>
        <taxon>Dothideomycetidae</taxon>
        <taxon>Dothideales</taxon>
        <taxon>Saccotheciaceae</taxon>
        <taxon>Aureobasidium</taxon>
    </lineage>
</organism>
<feature type="domain" description="Fork-head" evidence="8">
    <location>
        <begin position="196"/>
        <end position="293"/>
    </location>
</feature>
<comment type="caution">
    <text evidence="9">The sequence shown here is derived from an EMBL/GenBank/DDBJ whole genome shotgun (WGS) entry which is preliminary data.</text>
</comment>
<keyword evidence="4" id="KW-0804">Transcription</keyword>
<keyword evidence="5 6" id="KW-0539">Nucleus</keyword>
<evidence type="ECO:0000256" key="4">
    <source>
        <dbReference type="ARBA" id="ARBA00023163"/>
    </source>
</evidence>
<feature type="region of interest" description="Disordered" evidence="7">
    <location>
        <begin position="161"/>
        <end position="192"/>
    </location>
</feature>
<dbReference type="OrthoDB" id="265955at2759"/>
<feature type="compositionally biased region" description="Polar residues" evidence="7">
    <location>
        <begin position="349"/>
        <end position="363"/>
    </location>
</feature>
<dbReference type="GO" id="GO:0005634">
    <property type="term" value="C:nucleus"/>
    <property type="evidence" value="ECO:0007669"/>
    <property type="project" value="UniProtKB-SubCell"/>
</dbReference>
<dbReference type="PROSITE" id="PS50039">
    <property type="entry name" value="FORK_HEAD_3"/>
    <property type="match status" value="1"/>
</dbReference>
<dbReference type="Proteomes" id="UP000714618">
    <property type="component" value="Unassembled WGS sequence"/>
</dbReference>
<evidence type="ECO:0000256" key="3">
    <source>
        <dbReference type="ARBA" id="ARBA00023125"/>
    </source>
</evidence>
<accession>A0A9N8PJN0</accession>
<dbReference type="PANTHER" id="PTHR45881:SF5">
    <property type="entry name" value="FORK-HEAD DOMAIN-CONTAINING PROTEIN"/>
    <property type="match status" value="1"/>
</dbReference>
<keyword evidence="2" id="KW-0805">Transcription regulation</keyword>
<dbReference type="PANTHER" id="PTHR45881">
    <property type="entry name" value="CHECKPOINT SUPPRESSOR 1-LIKE, ISOFORM A-RELATED"/>
    <property type="match status" value="1"/>
</dbReference>
<dbReference type="PROSITE" id="PS00658">
    <property type="entry name" value="FORK_HEAD_2"/>
    <property type="match status" value="1"/>
</dbReference>
<dbReference type="EMBL" id="CAIJEO010000009">
    <property type="protein sequence ID" value="CAD0098645.1"/>
    <property type="molecule type" value="Genomic_DNA"/>
</dbReference>
<evidence type="ECO:0000256" key="1">
    <source>
        <dbReference type="ARBA" id="ARBA00004123"/>
    </source>
</evidence>
<dbReference type="InterPro" id="IPR030456">
    <property type="entry name" value="TF_fork_head_CS_2"/>
</dbReference>
<evidence type="ECO:0000256" key="2">
    <source>
        <dbReference type="ARBA" id="ARBA00023015"/>
    </source>
</evidence>
<feature type="region of interest" description="Disordered" evidence="7">
    <location>
        <begin position="410"/>
        <end position="440"/>
    </location>
</feature>
<dbReference type="InterPro" id="IPR036390">
    <property type="entry name" value="WH_DNA-bd_sf"/>
</dbReference>
<reference evidence="9" key="1">
    <citation type="submission" date="2020-06" db="EMBL/GenBank/DDBJ databases">
        <authorList>
            <person name="Onetto C."/>
        </authorList>
    </citation>
    <scope>NUCLEOTIDE SEQUENCE</scope>
</reference>
<dbReference type="GO" id="GO:0000981">
    <property type="term" value="F:DNA-binding transcription factor activity, RNA polymerase II-specific"/>
    <property type="evidence" value="ECO:0007669"/>
    <property type="project" value="TreeGrafter"/>
</dbReference>
<dbReference type="GO" id="GO:0000978">
    <property type="term" value="F:RNA polymerase II cis-regulatory region sequence-specific DNA binding"/>
    <property type="evidence" value="ECO:0007669"/>
    <property type="project" value="TreeGrafter"/>
</dbReference>
<evidence type="ECO:0000256" key="5">
    <source>
        <dbReference type="ARBA" id="ARBA00023242"/>
    </source>
</evidence>